<comment type="function">
    <text evidence="7">Activator of cell division through the inhibition of FtsZ GTPase activity, therefore promoting FtsZ assembly into bundles of protofilaments necessary for the formation of the division Z ring. It is recruited early at mid-cell but it is not essential for cell division.</text>
</comment>
<dbReference type="PANTHER" id="PTHR34981">
    <property type="entry name" value="CELL DIVISION PROTEIN ZAPA"/>
    <property type="match status" value="1"/>
</dbReference>
<dbReference type="Gene3D" id="6.10.250.790">
    <property type="match status" value="1"/>
</dbReference>
<evidence type="ECO:0000313" key="12">
    <source>
        <dbReference type="Proteomes" id="UP000713904"/>
    </source>
</evidence>
<sequence>MNKVSVKIDGVEYQIMGEKNEAEIVKVGKFIDNELKKISKAAPSLSKINAAILTSVNIADKLFDSNAEIEDLKNRIDEIEVNYSTKSVDIEKEFDSVLAKLEEAEKKVETLGKKVIVLEHELEQKDEIIKNSVEGKPQVISDEESARKIKSLELKIKEMENKIAVAESMATEFQNKAYNIQLNYEALKKNME</sequence>
<evidence type="ECO:0000256" key="1">
    <source>
        <dbReference type="ARBA" id="ARBA00004496"/>
    </source>
</evidence>
<comment type="subunit">
    <text evidence="8">Homodimer. Interacts with FtsZ.</text>
</comment>
<keyword evidence="6" id="KW-0131">Cell cycle</keyword>
<protein>
    <recommendedName>
        <fullName evidence="2">Cell division protein ZapA</fullName>
    </recommendedName>
    <alternativeName>
        <fullName evidence="9">Z ring-associated protein ZapA</fullName>
    </alternativeName>
</protein>
<dbReference type="SUPFAM" id="SSF57997">
    <property type="entry name" value="Tropomyosin"/>
    <property type="match status" value="1"/>
</dbReference>
<organism evidence="11 12">
    <name type="scientific">Peptostreptococcus canis</name>
    <dbReference type="NCBI Taxonomy" id="1159213"/>
    <lineage>
        <taxon>Bacteria</taxon>
        <taxon>Bacillati</taxon>
        <taxon>Bacillota</taxon>
        <taxon>Clostridia</taxon>
        <taxon>Peptostreptococcales</taxon>
        <taxon>Peptostreptococcaceae</taxon>
        <taxon>Peptostreptococcus</taxon>
    </lineage>
</organism>
<dbReference type="SUPFAM" id="SSF102829">
    <property type="entry name" value="Cell division protein ZapA-like"/>
    <property type="match status" value="1"/>
</dbReference>
<evidence type="ECO:0000256" key="10">
    <source>
        <dbReference type="SAM" id="Coils"/>
    </source>
</evidence>
<keyword evidence="3" id="KW-0963">Cytoplasm</keyword>
<evidence type="ECO:0000256" key="6">
    <source>
        <dbReference type="ARBA" id="ARBA00023306"/>
    </source>
</evidence>
<comment type="subcellular location">
    <subcellularLocation>
        <location evidence="1">Cytoplasm</location>
    </subcellularLocation>
</comment>
<evidence type="ECO:0000256" key="5">
    <source>
        <dbReference type="ARBA" id="ARBA00023210"/>
    </source>
</evidence>
<dbReference type="RefSeq" id="WP_185624018.1">
    <property type="nucleotide sequence ID" value="NZ_JABGBW010000002.1"/>
</dbReference>
<name>A0ABR6TKR6_9FIRM</name>
<comment type="caution">
    <text evidence="11">The sequence shown here is derived from an EMBL/GenBank/DDBJ whole genome shotgun (WGS) entry which is preliminary data.</text>
</comment>
<dbReference type="InterPro" id="IPR007838">
    <property type="entry name" value="Cell_div_ZapA-like"/>
</dbReference>
<accession>A0ABR6TKR6</accession>
<evidence type="ECO:0000256" key="9">
    <source>
        <dbReference type="ARBA" id="ARBA00033158"/>
    </source>
</evidence>
<evidence type="ECO:0000256" key="2">
    <source>
        <dbReference type="ARBA" id="ARBA00015195"/>
    </source>
</evidence>
<reference evidence="11 12" key="1">
    <citation type="submission" date="2020-05" db="EMBL/GenBank/DDBJ databases">
        <title>Draft genome of xy-202 and genomic insight in genome of the genus Peptostreptococcus.</title>
        <authorList>
            <person name="Zhang Z."/>
        </authorList>
    </citation>
    <scope>NUCLEOTIDE SEQUENCE [LARGE SCALE GENOMIC DNA]</scope>
    <source>
        <strain evidence="11 12">DSM 27025</strain>
    </source>
</reference>
<dbReference type="EMBL" id="JABGBW010000002">
    <property type="protein sequence ID" value="MBC2576006.1"/>
    <property type="molecule type" value="Genomic_DNA"/>
</dbReference>
<proteinExistence type="predicted"/>
<dbReference type="PANTHER" id="PTHR34981:SF1">
    <property type="entry name" value="CELL DIVISION PROTEIN ZAPA"/>
    <property type="match status" value="1"/>
</dbReference>
<evidence type="ECO:0000256" key="4">
    <source>
        <dbReference type="ARBA" id="ARBA00022618"/>
    </source>
</evidence>
<keyword evidence="5" id="KW-0717">Septation</keyword>
<keyword evidence="12" id="KW-1185">Reference proteome</keyword>
<dbReference type="InterPro" id="IPR053712">
    <property type="entry name" value="Bac_CellDiv_Activator"/>
</dbReference>
<keyword evidence="10" id="KW-0175">Coiled coil</keyword>
<feature type="coiled-coil region" evidence="10">
    <location>
        <begin position="62"/>
        <end position="176"/>
    </location>
</feature>
<dbReference type="Pfam" id="PF05164">
    <property type="entry name" value="ZapA"/>
    <property type="match status" value="1"/>
</dbReference>
<gene>
    <name evidence="11" type="ORF">HLB29_04840</name>
</gene>
<evidence type="ECO:0000256" key="7">
    <source>
        <dbReference type="ARBA" id="ARBA00024910"/>
    </source>
</evidence>
<evidence type="ECO:0000256" key="3">
    <source>
        <dbReference type="ARBA" id="ARBA00022490"/>
    </source>
</evidence>
<dbReference type="GO" id="GO:0051301">
    <property type="term" value="P:cell division"/>
    <property type="evidence" value="ECO:0007669"/>
    <property type="project" value="UniProtKB-KW"/>
</dbReference>
<evidence type="ECO:0000313" key="11">
    <source>
        <dbReference type="EMBL" id="MBC2576006.1"/>
    </source>
</evidence>
<evidence type="ECO:0000256" key="8">
    <source>
        <dbReference type="ARBA" id="ARBA00026068"/>
    </source>
</evidence>
<keyword evidence="4 11" id="KW-0132">Cell division</keyword>
<dbReference type="Proteomes" id="UP000713904">
    <property type="component" value="Unassembled WGS sequence"/>
</dbReference>
<dbReference type="InterPro" id="IPR036192">
    <property type="entry name" value="Cell_div_ZapA-like_sf"/>
</dbReference>